<dbReference type="Gene3D" id="3.10.20.860">
    <property type="match status" value="1"/>
</dbReference>
<evidence type="ECO:0000313" key="1">
    <source>
        <dbReference type="EMBL" id="TLD40624.1"/>
    </source>
</evidence>
<dbReference type="EMBL" id="SULG01000090">
    <property type="protein sequence ID" value="TLD40624.1"/>
    <property type="molecule type" value="Genomic_DNA"/>
</dbReference>
<organism evidence="1 2">
    <name type="scientific">Candidatus Jettenia ecosi</name>
    <dbReference type="NCBI Taxonomy" id="2494326"/>
    <lineage>
        <taxon>Bacteria</taxon>
        <taxon>Pseudomonadati</taxon>
        <taxon>Planctomycetota</taxon>
        <taxon>Candidatus Brocadiia</taxon>
        <taxon>Candidatus Brocadiales</taxon>
        <taxon>Candidatus Brocadiaceae</taxon>
        <taxon>Candidatus Jettenia</taxon>
    </lineage>
</organism>
<name>A0A533Q7L4_9BACT</name>
<reference evidence="1 2" key="1">
    <citation type="submission" date="2019-04" db="EMBL/GenBank/DDBJ databases">
        <title>Genome of a novel bacterium Candidatus Jettenia ecosi reconstructed from metagenome of an anammox bioreactor.</title>
        <authorList>
            <person name="Mardanov A.V."/>
            <person name="Beletsky A.V."/>
            <person name="Ravin N.V."/>
            <person name="Botchkova E.A."/>
            <person name="Litti Y.V."/>
            <person name="Nozhevnikova A.N."/>
        </authorList>
    </citation>
    <scope>NUCLEOTIDE SEQUENCE [LARGE SCALE GENOMIC DNA]</scope>
    <source>
        <strain evidence="1">J2</strain>
    </source>
</reference>
<gene>
    <name evidence="1" type="ORF">JETT_3122</name>
</gene>
<comment type="caution">
    <text evidence="1">The sequence shown here is derived from an EMBL/GenBank/DDBJ whole genome shotgun (WGS) entry which is preliminary data.</text>
</comment>
<dbReference type="NCBIfam" id="TIGR03831">
    <property type="entry name" value="YgiT_finger"/>
    <property type="match status" value="1"/>
</dbReference>
<evidence type="ECO:0008006" key="3">
    <source>
        <dbReference type="Google" id="ProtNLM"/>
    </source>
</evidence>
<proteinExistence type="predicted"/>
<evidence type="ECO:0000313" key="2">
    <source>
        <dbReference type="Proteomes" id="UP000319783"/>
    </source>
</evidence>
<sequence length="77" mass="8984">MKCDLCGGQVVERNVAYTIEFNEQLYIIEHVPTKECLQCGERLYTPETVEKIQTAIWQHQKPDRVIKTPVIDYMSIV</sequence>
<dbReference type="InterPro" id="IPR022453">
    <property type="entry name" value="Znf_MqsA-type"/>
</dbReference>
<accession>A0A533Q7L4</accession>
<protein>
    <recommendedName>
        <fullName evidence="3">YgiT-type zinc finger domain protein</fullName>
    </recommendedName>
</protein>
<dbReference type="Proteomes" id="UP000319783">
    <property type="component" value="Unassembled WGS sequence"/>
</dbReference>
<dbReference type="AlphaFoldDB" id="A0A533Q7L4"/>